<keyword evidence="7" id="KW-0325">Glycoprotein</keyword>
<dbReference type="InterPro" id="IPR023828">
    <property type="entry name" value="Peptidase_S8_Ser-AS"/>
</dbReference>
<dbReference type="Proteomes" id="UP000827889">
    <property type="component" value="Chromosome 3"/>
</dbReference>
<dbReference type="PANTHER" id="PTHR10795">
    <property type="entry name" value="PROPROTEIN CONVERTASE SUBTILISIN/KEXIN"/>
    <property type="match status" value="1"/>
</dbReference>
<dbReference type="InterPro" id="IPR000209">
    <property type="entry name" value="Peptidase_S8/S53_dom"/>
</dbReference>
<evidence type="ECO:0000256" key="9">
    <source>
        <dbReference type="PROSITE-ProRule" id="PRU01240"/>
    </source>
</evidence>
<evidence type="ECO:0000256" key="5">
    <source>
        <dbReference type="ARBA" id="ARBA00022801"/>
    </source>
</evidence>
<evidence type="ECO:0000313" key="17">
    <source>
        <dbReference type="RefSeq" id="XP_030518779.2"/>
    </source>
</evidence>
<evidence type="ECO:0000256" key="8">
    <source>
        <dbReference type="PIRSR" id="PIRSR615500-1"/>
    </source>
</evidence>
<dbReference type="CDD" id="cd04852">
    <property type="entry name" value="Peptidases_S8_3"/>
    <property type="match status" value="1"/>
</dbReference>
<keyword evidence="4" id="KW-0732">Signal</keyword>
<dbReference type="Gene3D" id="2.60.40.2310">
    <property type="match status" value="1"/>
</dbReference>
<evidence type="ECO:0000256" key="10">
    <source>
        <dbReference type="RuleBase" id="RU003355"/>
    </source>
</evidence>
<evidence type="ECO:0000256" key="2">
    <source>
        <dbReference type="ARBA" id="ARBA00011073"/>
    </source>
</evidence>
<comment type="similarity">
    <text evidence="2 9 10">Belongs to the peptidase S8 family.</text>
</comment>
<keyword evidence="3 9" id="KW-0645">Protease</keyword>
<comment type="subcellular location">
    <subcellularLocation>
        <location evidence="1">Secreted</location>
    </subcellularLocation>
</comment>
<dbReference type="CDD" id="cd02120">
    <property type="entry name" value="PA_subtilisin_like"/>
    <property type="match status" value="1"/>
</dbReference>
<evidence type="ECO:0000259" key="14">
    <source>
        <dbReference type="Pfam" id="PF05922"/>
    </source>
</evidence>
<keyword evidence="5 9" id="KW-0378">Hydrolase</keyword>
<dbReference type="Pfam" id="PF02225">
    <property type="entry name" value="PA"/>
    <property type="match status" value="1"/>
</dbReference>
<dbReference type="InterPro" id="IPR045051">
    <property type="entry name" value="SBT"/>
</dbReference>
<feature type="transmembrane region" description="Helical" evidence="11">
    <location>
        <begin position="12"/>
        <end position="35"/>
    </location>
</feature>
<accession>A0A8B8N9Y5</accession>
<name>A0A8B8N9Y5_9MYRT</name>
<evidence type="ECO:0000256" key="1">
    <source>
        <dbReference type="ARBA" id="ARBA00004613"/>
    </source>
</evidence>
<reference evidence="17" key="1">
    <citation type="submission" date="2025-08" db="UniProtKB">
        <authorList>
            <consortium name="RefSeq"/>
        </authorList>
    </citation>
    <scope>IDENTIFICATION</scope>
    <source>
        <tissue evidence="17">Leaf</tissue>
    </source>
</reference>
<sequence length="781" mass="83633">MIGIQERASRSITDILILMATMNSWTLLLFLAFLITTTNASVDSKTYIVHMDNTRMAQPGNIDQGDSRQWYESILESITESSSSSSSRLIYVYETAISGFAAKLSSEQLRSLTKVDGFLSATDDELLTLHTTHSPQFLGLRNGRGLWEDVKLNSDVIVGVLDTGIWPEHVSFQDTGMPEVPTRWKGACEGGTNFSSSNCNRKLIGARAFFKGYESVVGKINEATDYRSPRDKQGHGSHTASTAAGNMVKKASLFGLAKGSATGMKYTARIAVYKVCWRLGCANSDILAAMDSATLDGVDVLSLSLGGLARPFYVDNIAIASFSAVQRGVFVSCSAGNSGPSPSTVSNGAPWIMTVAASYLDRSFPTKVKLGNGQTFEGSSLYTGKPTARLPLVYRETAGGKGAEYCMAGTLDPKLVKGKIVICNRGLNGRTDKGQQVKLVGGAAMIMLNAKNEGEETLADAHILPATSVGASAAKAIKQYLNLSDNPTASISFRGTVYGYRAPVMAAFSSRGPSLIGPEVIKPDVTAPGINILAAWTPVTAPSLLRSDNRRVLFNIISGTSMSCPHVSGLAALLKSVHKDWSPAAIKSALMTTSYTVDNRREPISDVGSGYKVATPFAFGSGHVDPERASNPGLIYDITTVDYLNHLCSLNYNSSQIALFAKTNYTCPRDAAAHPGDLNYPSFAVLFKHGTRNVSVTHQRTATNVGIPTSRYRVQVDEPDGVSVIVKPRNLVFGKLGEKRSYKVTFVALGRSSAPSDSSFGSIAWVSGKYIVRSPVAVSWN</sequence>
<keyword evidence="16" id="KW-1185">Reference proteome</keyword>
<dbReference type="Gene3D" id="3.50.30.30">
    <property type="match status" value="1"/>
</dbReference>
<dbReference type="InterPro" id="IPR037045">
    <property type="entry name" value="S8pro/Inhibitor_I9_sf"/>
</dbReference>
<evidence type="ECO:0000259" key="15">
    <source>
        <dbReference type="Pfam" id="PF17766"/>
    </source>
</evidence>
<dbReference type="InterPro" id="IPR036852">
    <property type="entry name" value="Peptidase_S8/S53_dom_sf"/>
</dbReference>
<evidence type="ECO:0000259" key="12">
    <source>
        <dbReference type="Pfam" id="PF00082"/>
    </source>
</evidence>
<feature type="domain" description="PA" evidence="13">
    <location>
        <begin position="390"/>
        <end position="477"/>
    </location>
</feature>
<proteinExistence type="inferred from homology"/>
<dbReference type="AlphaFoldDB" id="A0A8B8N9Y5"/>
<dbReference type="KEGG" id="rarg:115732272"/>
<feature type="domain" description="Peptidase S8/S53" evidence="12">
    <location>
        <begin position="154"/>
        <end position="598"/>
    </location>
</feature>
<feature type="domain" description="Inhibitor I9" evidence="14">
    <location>
        <begin position="46"/>
        <end position="130"/>
    </location>
</feature>
<dbReference type="InterPro" id="IPR023827">
    <property type="entry name" value="Peptidase_S8_Asp-AS"/>
</dbReference>
<keyword evidence="11" id="KW-1133">Transmembrane helix</keyword>
<evidence type="ECO:0000256" key="3">
    <source>
        <dbReference type="ARBA" id="ARBA00022670"/>
    </source>
</evidence>
<keyword evidence="11" id="KW-0812">Transmembrane</keyword>
<dbReference type="Pfam" id="PF17766">
    <property type="entry name" value="fn3_6"/>
    <property type="match status" value="1"/>
</dbReference>
<dbReference type="GO" id="GO:0005576">
    <property type="term" value="C:extracellular region"/>
    <property type="evidence" value="ECO:0007669"/>
    <property type="project" value="UniProtKB-SubCell"/>
</dbReference>
<gene>
    <name evidence="17" type="primary">LOC115732272</name>
</gene>
<dbReference type="InterPro" id="IPR034197">
    <property type="entry name" value="Peptidases_S8_3"/>
</dbReference>
<feature type="active site" description="Charge relay system" evidence="8 9">
    <location>
        <position position="235"/>
    </location>
</feature>
<evidence type="ECO:0000256" key="11">
    <source>
        <dbReference type="SAM" id="Phobius"/>
    </source>
</evidence>
<dbReference type="Gene3D" id="3.30.70.80">
    <property type="entry name" value="Peptidase S8 propeptide/proteinase inhibitor I9"/>
    <property type="match status" value="1"/>
</dbReference>
<evidence type="ECO:0000259" key="13">
    <source>
        <dbReference type="Pfam" id="PF02225"/>
    </source>
</evidence>
<dbReference type="InterPro" id="IPR041469">
    <property type="entry name" value="Subtilisin-like_FN3"/>
</dbReference>
<dbReference type="Pfam" id="PF05922">
    <property type="entry name" value="Inhibitor_I9"/>
    <property type="match status" value="1"/>
</dbReference>
<dbReference type="SUPFAM" id="SSF52743">
    <property type="entry name" value="Subtilisin-like"/>
    <property type="match status" value="1"/>
</dbReference>
<evidence type="ECO:0000256" key="4">
    <source>
        <dbReference type="ARBA" id="ARBA00022729"/>
    </source>
</evidence>
<feature type="active site" description="Charge relay system" evidence="8 9">
    <location>
        <position position="561"/>
    </location>
</feature>
<dbReference type="GO" id="GO:0006508">
    <property type="term" value="P:proteolysis"/>
    <property type="evidence" value="ECO:0007669"/>
    <property type="project" value="UniProtKB-KW"/>
</dbReference>
<evidence type="ECO:0000256" key="6">
    <source>
        <dbReference type="ARBA" id="ARBA00022825"/>
    </source>
</evidence>
<dbReference type="InterPro" id="IPR010259">
    <property type="entry name" value="S8pro/Inhibitor_I9"/>
</dbReference>
<dbReference type="InterPro" id="IPR003137">
    <property type="entry name" value="PA_domain"/>
</dbReference>
<evidence type="ECO:0000256" key="7">
    <source>
        <dbReference type="ARBA" id="ARBA00023180"/>
    </source>
</evidence>
<keyword evidence="6 9" id="KW-0720">Serine protease</keyword>
<organism evidence="16 17">
    <name type="scientific">Rhodamnia argentea</name>
    <dbReference type="NCBI Taxonomy" id="178133"/>
    <lineage>
        <taxon>Eukaryota</taxon>
        <taxon>Viridiplantae</taxon>
        <taxon>Streptophyta</taxon>
        <taxon>Embryophyta</taxon>
        <taxon>Tracheophyta</taxon>
        <taxon>Spermatophyta</taxon>
        <taxon>Magnoliopsida</taxon>
        <taxon>eudicotyledons</taxon>
        <taxon>Gunneridae</taxon>
        <taxon>Pentapetalae</taxon>
        <taxon>rosids</taxon>
        <taxon>malvids</taxon>
        <taxon>Myrtales</taxon>
        <taxon>Myrtaceae</taxon>
        <taxon>Myrtoideae</taxon>
        <taxon>Myrteae</taxon>
        <taxon>Australasian group</taxon>
        <taxon>Rhodamnia</taxon>
    </lineage>
</organism>
<dbReference type="PRINTS" id="PR00723">
    <property type="entry name" value="SUBTILISIN"/>
</dbReference>
<keyword evidence="11" id="KW-0472">Membrane</keyword>
<feature type="active site" description="Charge relay system" evidence="8 9">
    <location>
        <position position="162"/>
    </location>
</feature>
<feature type="domain" description="Subtilisin-like protease fibronectin type-III" evidence="15">
    <location>
        <begin position="677"/>
        <end position="778"/>
    </location>
</feature>
<protein>
    <submittedName>
        <fullName evidence="17">Subtilisin-like protease SBT1.1</fullName>
    </submittedName>
</protein>
<dbReference type="GeneID" id="115732272"/>
<dbReference type="PROSITE" id="PS00138">
    <property type="entry name" value="SUBTILASE_SER"/>
    <property type="match status" value="1"/>
</dbReference>
<dbReference type="Pfam" id="PF00082">
    <property type="entry name" value="Peptidase_S8"/>
    <property type="match status" value="1"/>
</dbReference>
<dbReference type="GO" id="GO:0004252">
    <property type="term" value="F:serine-type endopeptidase activity"/>
    <property type="evidence" value="ECO:0007669"/>
    <property type="project" value="UniProtKB-UniRule"/>
</dbReference>
<dbReference type="InterPro" id="IPR015500">
    <property type="entry name" value="Peptidase_S8_subtilisin-rel"/>
</dbReference>
<dbReference type="PROSITE" id="PS00136">
    <property type="entry name" value="SUBTILASE_ASP"/>
    <property type="match status" value="1"/>
</dbReference>
<dbReference type="PROSITE" id="PS51892">
    <property type="entry name" value="SUBTILASE"/>
    <property type="match status" value="1"/>
</dbReference>
<dbReference type="RefSeq" id="XP_030518779.2">
    <property type="nucleotide sequence ID" value="XM_030662919.2"/>
</dbReference>
<dbReference type="Gene3D" id="3.40.50.200">
    <property type="entry name" value="Peptidase S8/S53 domain"/>
    <property type="match status" value="1"/>
</dbReference>
<evidence type="ECO:0000313" key="16">
    <source>
        <dbReference type="Proteomes" id="UP000827889"/>
    </source>
</evidence>